<dbReference type="EMBL" id="FOWW01000009">
    <property type="protein sequence ID" value="SFQ53925.1"/>
    <property type="molecule type" value="Genomic_DNA"/>
</dbReference>
<sequence length="46" mass="5145">MPLADQLGALAELRDEGTIAHIGLFEVTVARLERAGGWWTWLRQPV</sequence>
<keyword evidence="2" id="KW-1185">Reference proteome</keyword>
<dbReference type="AlphaFoldDB" id="A0A1I5ZBX6"/>
<evidence type="ECO:0000313" key="2">
    <source>
        <dbReference type="Proteomes" id="UP000198727"/>
    </source>
</evidence>
<evidence type="ECO:0000313" key="1">
    <source>
        <dbReference type="EMBL" id="SFQ53925.1"/>
    </source>
</evidence>
<name>A0A1I5ZBX6_9PSEU</name>
<accession>A0A1I5ZBX6</accession>
<dbReference type="SUPFAM" id="SSF51430">
    <property type="entry name" value="NAD(P)-linked oxidoreductase"/>
    <property type="match status" value="1"/>
</dbReference>
<dbReference type="OrthoDB" id="3216283at2"/>
<proteinExistence type="predicted"/>
<reference evidence="2" key="1">
    <citation type="submission" date="2016-10" db="EMBL/GenBank/DDBJ databases">
        <authorList>
            <person name="Varghese N."/>
            <person name="Submissions S."/>
        </authorList>
    </citation>
    <scope>NUCLEOTIDE SEQUENCE [LARGE SCALE GENOMIC DNA]</scope>
    <source>
        <strain evidence="2">CGMCC 4.5579</strain>
    </source>
</reference>
<gene>
    <name evidence="1" type="ORF">SAMN05421810_10922</name>
</gene>
<protein>
    <submittedName>
        <fullName evidence="1">Uncharacterized protein</fullName>
    </submittedName>
</protein>
<dbReference type="STRING" id="587909.SAMN05421810_10922"/>
<dbReference type="InterPro" id="IPR036812">
    <property type="entry name" value="NAD(P)_OxRdtase_dom_sf"/>
</dbReference>
<organism evidence="1 2">
    <name type="scientific">Amycolatopsis arida</name>
    <dbReference type="NCBI Taxonomy" id="587909"/>
    <lineage>
        <taxon>Bacteria</taxon>
        <taxon>Bacillati</taxon>
        <taxon>Actinomycetota</taxon>
        <taxon>Actinomycetes</taxon>
        <taxon>Pseudonocardiales</taxon>
        <taxon>Pseudonocardiaceae</taxon>
        <taxon>Amycolatopsis</taxon>
    </lineage>
</organism>
<dbReference type="Proteomes" id="UP000198727">
    <property type="component" value="Unassembled WGS sequence"/>
</dbReference>